<dbReference type="CDD" id="cd03392">
    <property type="entry name" value="PAP2_like_2"/>
    <property type="match status" value="1"/>
</dbReference>
<dbReference type="SUPFAM" id="SSF48317">
    <property type="entry name" value="Acid phosphatase/Vanadium-dependent haloperoxidase"/>
    <property type="match status" value="1"/>
</dbReference>
<evidence type="ECO:0000313" key="4">
    <source>
        <dbReference type="Proteomes" id="UP000197781"/>
    </source>
</evidence>
<evidence type="ECO:0000259" key="2">
    <source>
        <dbReference type="SMART" id="SM00014"/>
    </source>
</evidence>
<dbReference type="AlphaFoldDB" id="A0A220MDU3"/>
<reference evidence="3 4" key="1">
    <citation type="submission" date="2016-11" db="EMBL/GenBank/DDBJ databases">
        <authorList>
            <person name="Jaros S."/>
            <person name="Januszkiewicz K."/>
            <person name="Wedrychowicz H."/>
        </authorList>
    </citation>
    <scope>NUCLEOTIDE SEQUENCE [LARGE SCALE GENOMIC DNA]</scope>
    <source>
        <strain evidence="3 4">NF2</strain>
    </source>
</reference>
<dbReference type="EMBL" id="CP018145">
    <property type="protein sequence ID" value="ASJ53214.1"/>
    <property type="molecule type" value="Genomic_DNA"/>
</dbReference>
<accession>A0A220MDU3</accession>
<dbReference type="SMART" id="SM00014">
    <property type="entry name" value="acidPPc"/>
    <property type="match status" value="1"/>
</dbReference>
<dbReference type="InterPro" id="IPR036938">
    <property type="entry name" value="PAP2/HPO_sf"/>
</dbReference>
<feature type="transmembrane region" description="Helical" evidence="1">
    <location>
        <begin position="130"/>
        <end position="152"/>
    </location>
</feature>
<evidence type="ECO:0000313" key="3">
    <source>
        <dbReference type="EMBL" id="ASJ53214.1"/>
    </source>
</evidence>
<keyword evidence="1" id="KW-1133">Transmembrane helix</keyword>
<sequence length="223" mass="25001">MNLTTRKNGNVRGALTFAVLATIMFALYVAGKVAGMDQAAIAFADSIRSDVGTAFFRLVTNLGGGMFLVPVAVMMIVVLYIKKYRVEAMFVLISLGVSEVANELLKLFFARPRPSGVNLIELPESFSFPSGHAMIGPAFYCMVAFWFAQWFAEKRWSSLVQPAVFIFVAVLAFSRVYLGVHYLSDVLTGFFLSMCWYFLLRLGYEEWMGRRRSTVVDPIPHSR</sequence>
<dbReference type="RefSeq" id="WP_088907057.1">
    <property type="nucleotide sequence ID" value="NZ_CP018145.1"/>
</dbReference>
<name>A0A220MDU3_9BACL</name>
<feature type="transmembrane region" description="Helical" evidence="1">
    <location>
        <begin position="54"/>
        <end position="81"/>
    </location>
</feature>
<feature type="transmembrane region" description="Helical" evidence="1">
    <location>
        <begin position="186"/>
        <end position="204"/>
    </location>
</feature>
<feature type="transmembrane region" description="Helical" evidence="1">
    <location>
        <begin position="88"/>
        <end position="110"/>
    </location>
</feature>
<dbReference type="PANTHER" id="PTHR14969:SF13">
    <property type="entry name" value="AT30094P"/>
    <property type="match status" value="1"/>
</dbReference>
<feature type="transmembrane region" description="Helical" evidence="1">
    <location>
        <begin position="159"/>
        <end position="180"/>
    </location>
</feature>
<dbReference type="Pfam" id="PF01569">
    <property type="entry name" value="PAP2"/>
    <property type="match status" value="1"/>
</dbReference>
<dbReference type="Proteomes" id="UP000197781">
    <property type="component" value="Chromosome"/>
</dbReference>
<dbReference type="PANTHER" id="PTHR14969">
    <property type="entry name" value="SPHINGOSINE-1-PHOSPHATE PHOSPHOHYDROLASE"/>
    <property type="match status" value="1"/>
</dbReference>
<dbReference type="KEGG" id="bfm:BP422_06420"/>
<feature type="domain" description="Phosphatidic acid phosphatase type 2/haloperoxidase" evidence="2">
    <location>
        <begin position="88"/>
        <end position="201"/>
    </location>
</feature>
<keyword evidence="1" id="KW-0812">Transmembrane</keyword>
<protein>
    <submittedName>
        <fullName evidence="3">Phospholipid phosphatase</fullName>
    </submittedName>
</protein>
<dbReference type="InterPro" id="IPR000326">
    <property type="entry name" value="PAP2/HPO"/>
</dbReference>
<dbReference type="Gene3D" id="1.20.144.10">
    <property type="entry name" value="Phosphatidic acid phosphatase type 2/haloperoxidase"/>
    <property type="match status" value="2"/>
</dbReference>
<proteinExistence type="predicted"/>
<keyword evidence="1" id="KW-0472">Membrane</keyword>
<evidence type="ECO:0000256" key="1">
    <source>
        <dbReference type="SAM" id="Phobius"/>
    </source>
</evidence>
<organism evidence="3 4">
    <name type="scientific">Brevibacillus formosus</name>
    <dbReference type="NCBI Taxonomy" id="54913"/>
    <lineage>
        <taxon>Bacteria</taxon>
        <taxon>Bacillati</taxon>
        <taxon>Bacillota</taxon>
        <taxon>Bacilli</taxon>
        <taxon>Bacillales</taxon>
        <taxon>Paenibacillaceae</taxon>
        <taxon>Brevibacillus</taxon>
    </lineage>
</organism>
<gene>
    <name evidence="3" type="ORF">BP422_06420</name>
</gene>